<evidence type="ECO:0000259" key="1">
    <source>
        <dbReference type="Pfam" id="PF00149"/>
    </source>
</evidence>
<dbReference type="EMBL" id="AZFS01000016">
    <property type="protein sequence ID" value="KRL97618.1"/>
    <property type="molecule type" value="Genomic_DNA"/>
</dbReference>
<reference evidence="2 3" key="1">
    <citation type="journal article" date="2015" name="Genome Announc.">
        <title>Expanding the biotechnology potential of lactobacilli through comparative genomics of 213 strains and associated genera.</title>
        <authorList>
            <person name="Sun Z."/>
            <person name="Harris H.M."/>
            <person name="McCann A."/>
            <person name="Guo C."/>
            <person name="Argimon S."/>
            <person name="Zhang W."/>
            <person name="Yang X."/>
            <person name="Jeffery I.B."/>
            <person name="Cooney J.C."/>
            <person name="Kagawa T.F."/>
            <person name="Liu W."/>
            <person name="Song Y."/>
            <person name="Salvetti E."/>
            <person name="Wrobel A."/>
            <person name="Rasinkangas P."/>
            <person name="Parkhill J."/>
            <person name="Rea M.C."/>
            <person name="O'Sullivan O."/>
            <person name="Ritari J."/>
            <person name="Douillard F.P."/>
            <person name="Paul Ross R."/>
            <person name="Yang R."/>
            <person name="Briner A.E."/>
            <person name="Felis G.E."/>
            <person name="de Vos W.M."/>
            <person name="Barrangou R."/>
            <person name="Klaenhammer T.R."/>
            <person name="Caufield P.W."/>
            <person name="Cui Y."/>
            <person name="Zhang H."/>
            <person name="O'Toole P.W."/>
        </authorList>
    </citation>
    <scope>NUCLEOTIDE SEQUENCE [LARGE SCALE GENOMIC DNA]</scope>
    <source>
        <strain evidence="2 3">DSM 16381</strain>
    </source>
</reference>
<accession>A0A0R1V3L1</accession>
<dbReference type="InterPro" id="IPR029052">
    <property type="entry name" value="Metallo-depent_PP-like"/>
</dbReference>
<dbReference type="AlphaFoldDB" id="A0A0R1V3L1"/>
<dbReference type="STRING" id="1423753.FD28_GL001704"/>
<organism evidence="2 3">
    <name type="scientific">Levilactobacillus hammesii DSM 16381</name>
    <dbReference type="NCBI Taxonomy" id="1423753"/>
    <lineage>
        <taxon>Bacteria</taxon>
        <taxon>Bacillati</taxon>
        <taxon>Bacillota</taxon>
        <taxon>Bacilli</taxon>
        <taxon>Lactobacillales</taxon>
        <taxon>Lactobacillaceae</taxon>
        <taxon>Levilactobacillus</taxon>
    </lineage>
</organism>
<evidence type="ECO:0000313" key="2">
    <source>
        <dbReference type="EMBL" id="KRL97618.1"/>
    </source>
</evidence>
<dbReference type="GO" id="GO:0005737">
    <property type="term" value="C:cytoplasm"/>
    <property type="evidence" value="ECO:0007669"/>
    <property type="project" value="TreeGrafter"/>
</dbReference>
<dbReference type="PANTHER" id="PTHR42850">
    <property type="entry name" value="METALLOPHOSPHOESTERASE"/>
    <property type="match status" value="1"/>
</dbReference>
<protein>
    <recommendedName>
        <fullName evidence="1">Calcineurin-like phosphoesterase domain-containing protein</fullName>
    </recommendedName>
</protein>
<dbReference type="Gene3D" id="3.60.21.10">
    <property type="match status" value="1"/>
</dbReference>
<dbReference type="PANTHER" id="PTHR42850:SF4">
    <property type="entry name" value="ZINC-DEPENDENT ENDOPOLYPHOSPHATASE"/>
    <property type="match status" value="1"/>
</dbReference>
<keyword evidence="3" id="KW-1185">Reference proteome</keyword>
<proteinExistence type="predicted"/>
<gene>
    <name evidence="2" type="ORF">FD28_GL001704</name>
</gene>
<name>A0A0R1V3L1_9LACO</name>
<dbReference type="InterPro" id="IPR050126">
    <property type="entry name" value="Ap4A_hydrolase"/>
</dbReference>
<dbReference type="GO" id="GO:0016791">
    <property type="term" value="F:phosphatase activity"/>
    <property type="evidence" value="ECO:0007669"/>
    <property type="project" value="TreeGrafter"/>
</dbReference>
<dbReference type="Proteomes" id="UP000051580">
    <property type="component" value="Unassembled WGS sequence"/>
</dbReference>
<dbReference type="InterPro" id="IPR004843">
    <property type="entry name" value="Calcineurin-like_PHP"/>
</dbReference>
<dbReference type="SUPFAM" id="SSF56300">
    <property type="entry name" value="Metallo-dependent phosphatases"/>
    <property type="match status" value="1"/>
</dbReference>
<sequence>MLHSDGTIGTAVNSGAAPLVKRLMDQLMRQRVDAQGPIILAVNLLSRETLRWFRHIVRDAWGYEIVIVDALAENENHLSMSPANSDDGFKQRLPKYLSRYQTVDWTGLGRVISPAAFLEELKRPLQFIQTHPKINRLVIFSDVHGDAQNLQEKQAELTSTGTAFAFLGDAIDRGTDSAGVIRTLLARNDGFQILGNHEHRLLAWYQEQRISQSANDFSQTTLPQLNSAGITRQEIHQLIDGMGTYHAVKFAGKKLLLSHAGLEPTQVAQWCDPQSLTKGVALAPTDVMTHGLGDGRHSVYTRDIDQAWADSADVTGMIAIHGHRNRFNRDVVVGRNLSFNLTDADGETFRYLILTAEDQRFEMHIGQRYSRQERVITGYL</sequence>
<feature type="domain" description="Calcineurin-like phosphoesterase" evidence="1">
    <location>
        <begin position="136"/>
        <end position="280"/>
    </location>
</feature>
<evidence type="ECO:0000313" key="3">
    <source>
        <dbReference type="Proteomes" id="UP000051580"/>
    </source>
</evidence>
<dbReference type="Pfam" id="PF00149">
    <property type="entry name" value="Metallophos"/>
    <property type="match status" value="1"/>
</dbReference>
<dbReference type="PATRIC" id="fig|1423753.3.peg.1772"/>
<comment type="caution">
    <text evidence="2">The sequence shown here is derived from an EMBL/GenBank/DDBJ whole genome shotgun (WGS) entry which is preliminary data.</text>
</comment>